<organism evidence="2 3">
    <name type="scientific">Antarctobacter heliothermus</name>
    <dbReference type="NCBI Taxonomy" id="74033"/>
    <lineage>
        <taxon>Bacteria</taxon>
        <taxon>Pseudomonadati</taxon>
        <taxon>Pseudomonadota</taxon>
        <taxon>Alphaproteobacteria</taxon>
        <taxon>Rhodobacterales</taxon>
        <taxon>Roseobacteraceae</taxon>
        <taxon>Antarctobacter</taxon>
    </lineage>
</organism>
<evidence type="ECO:0000313" key="2">
    <source>
        <dbReference type="EMBL" id="SNT36802.1"/>
    </source>
</evidence>
<dbReference type="Proteomes" id="UP000198440">
    <property type="component" value="Unassembled WGS sequence"/>
</dbReference>
<name>A0A239M3H0_9RHOB</name>
<feature type="chain" id="PRO_5013031851" description="Lipoprotein" evidence="1">
    <location>
        <begin position="24"/>
        <end position="69"/>
    </location>
</feature>
<evidence type="ECO:0000256" key="1">
    <source>
        <dbReference type="SAM" id="SignalP"/>
    </source>
</evidence>
<dbReference type="EMBL" id="FZON01000116">
    <property type="protein sequence ID" value="SNT36802.1"/>
    <property type="molecule type" value="Genomic_DNA"/>
</dbReference>
<sequence length="69" mass="7029">MQRLIWAMIPMCFAIGCAPVAVSEAALCAGLAGPVTTHAKALADDGGPRSVTTGAHLIRLIDAGCGRPR</sequence>
<proteinExistence type="predicted"/>
<accession>A0A239M3H0</accession>
<dbReference type="PROSITE" id="PS51257">
    <property type="entry name" value="PROKAR_LIPOPROTEIN"/>
    <property type="match status" value="1"/>
</dbReference>
<protein>
    <recommendedName>
        <fullName evidence="4">Lipoprotein</fullName>
    </recommendedName>
</protein>
<evidence type="ECO:0008006" key="4">
    <source>
        <dbReference type="Google" id="ProtNLM"/>
    </source>
</evidence>
<dbReference type="AlphaFoldDB" id="A0A239M3H0"/>
<feature type="signal peptide" evidence="1">
    <location>
        <begin position="1"/>
        <end position="23"/>
    </location>
</feature>
<evidence type="ECO:0000313" key="3">
    <source>
        <dbReference type="Proteomes" id="UP000198440"/>
    </source>
</evidence>
<keyword evidence="1" id="KW-0732">Signal</keyword>
<reference evidence="2 3" key="1">
    <citation type="submission" date="2017-06" db="EMBL/GenBank/DDBJ databases">
        <authorList>
            <person name="Kim H.J."/>
            <person name="Triplett B.A."/>
        </authorList>
    </citation>
    <scope>NUCLEOTIDE SEQUENCE [LARGE SCALE GENOMIC DNA]</scope>
    <source>
        <strain evidence="2 3">DSM 11445</strain>
    </source>
</reference>
<gene>
    <name evidence="2" type="ORF">SAMN04488078_11165</name>
</gene>